<feature type="transmembrane region" description="Helical" evidence="6">
    <location>
        <begin position="524"/>
        <end position="551"/>
    </location>
</feature>
<evidence type="ECO:0000256" key="3">
    <source>
        <dbReference type="ARBA" id="ARBA00022989"/>
    </source>
</evidence>
<evidence type="ECO:0000256" key="2">
    <source>
        <dbReference type="ARBA" id="ARBA00022692"/>
    </source>
</evidence>
<feature type="compositionally biased region" description="Polar residues" evidence="5">
    <location>
        <begin position="634"/>
        <end position="645"/>
    </location>
</feature>
<dbReference type="Pfam" id="PF01740">
    <property type="entry name" value="STAS"/>
    <property type="match status" value="1"/>
</dbReference>
<reference evidence="8" key="1">
    <citation type="submission" date="2023-11" db="EMBL/GenBank/DDBJ databases">
        <title>Genome assemblies of two species of porcelain crab, Petrolisthes cinctipes and Petrolisthes manimaculis (Anomura: Porcellanidae).</title>
        <authorList>
            <person name="Angst P."/>
        </authorList>
    </citation>
    <scope>NUCLEOTIDE SEQUENCE</scope>
    <source>
        <strain evidence="8">PB745_02</strain>
        <tissue evidence="8">Gill</tissue>
    </source>
</reference>
<feature type="compositionally biased region" description="Basic and acidic residues" evidence="5">
    <location>
        <begin position="1"/>
        <end position="12"/>
    </location>
</feature>
<comment type="subcellular location">
    <subcellularLocation>
        <location evidence="1">Membrane</location>
        <topology evidence="1">Multi-pass membrane protein</topology>
    </subcellularLocation>
</comment>
<feature type="compositionally biased region" description="Low complexity" evidence="5">
    <location>
        <begin position="646"/>
        <end position="656"/>
    </location>
</feature>
<keyword evidence="3 6" id="KW-1133">Transmembrane helix</keyword>
<feature type="transmembrane region" description="Helical" evidence="6">
    <location>
        <begin position="147"/>
        <end position="172"/>
    </location>
</feature>
<feature type="transmembrane region" description="Helical" evidence="6">
    <location>
        <begin position="339"/>
        <end position="357"/>
    </location>
</feature>
<dbReference type="NCBIfam" id="TIGR00815">
    <property type="entry name" value="sulP"/>
    <property type="match status" value="1"/>
</dbReference>
<evidence type="ECO:0000256" key="6">
    <source>
        <dbReference type="SAM" id="Phobius"/>
    </source>
</evidence>
<evidence type="ECO:0000313" key="8">
    <source>
        <dbReference type="EMBL" id="KAK4292265.1"/>
    </source>
</evidence>
<accession>A0AAE1TR17</accession>
<feature type="transmembrane region" description="Helical" evidence="6">
    <location>
        <begin position="386"/>
        <end position="406"/>
    </location>
</feature>
<dbReference type="Gene3D" id="3.30.750.24">
    <property type="entry name" value="STAS domain"/>
    <property type="match status" value="1"/>
</dbReference>
<dbReference type="InterPro" id="IPR011547">
    <property type="entry name" value="SLC26A/SulP_dom"/>
</dbReference>
<feature type="domain" description="STAS" evidence="7">
    <location>
        <begin position="576"/>
        <end position="761"/>
    </location>
</feature>
<dbReference type="PANTHER" id="PTHR11814">
    <property type="entry name" value="SULFATE TRANSPORTER"/>
    <property type="match status" value="1"/>
</dbReference>
<gene>
    <name evidence="8" type="ORF">Pmani_034951</name>
</gene>
<name>A0AAE1TR17_9EUCA</name>
<evidence type="ECO:0000256" key="5">
    <source>
        <dbReference type="SAM" id="MobiDB-lite"/>
    </source>
</evidence>
<protein>
    <recommendedName>
        <fullName evidence="7">STAS domain-containing protein</fullName>
    </recommendedName>
</protein>
<feature type="region of interest" description="Disordered" evidence="5">
    <location>
        <begin position="630"/>
        <end position="656"/>
    </location>
</feature>
<comment type="caution">
    <text evidence="8">The sequence shown here is derived from an EMBL/GenBank/DDBJ whole genome shotgun (WGS) entry which is preliminary data.</text>
</comment>
<dbReference type="CDD" id="cd07042">
    <property type="entry name" value="STAS_SulP_like_sulfate_transporter"/>
    <property type="match status" value="1"/>
</dbReference>
<dbReference type="Pfam" id="PF00916">
    <property type="entry name" value="Sulfate_transp"/>
    <property type="match status" value="1"/>
</dbReference>
<keyword evidence="4 6" id="KW-0472">Membrane</keyword>
<evidence type="ECO:0000313" key="9">
    <source>
        <dbReference type="Proteomes" id="UP001292094"/>
    </source>
</evidence>
<feature type="compositionally biased region" description="Gly residues" evidence="5">
    <location>
        <begin position="32"/>
        <end position="50"/>
    </location>
</feature>
<dbReference type="Proteomes" id="UP001292094">
    <property type="component" value="Unassembled WGS sequence"/>
</dbReference>
<feature type="transmembrane region" description="Helical" evidence="6">
    <location>
        <begin position="456"/>
        <end position="479"/>
    </location>
</feature>
<evidence type="ECO:0000259" key="7">
    <source>
        <dbReference type="PROSITE" id="PS50801"/>
    </source>
</evidence>
<proteinExistence type="predicted"/>
<feature type="region of interest" description="Disordered" evidence="5">
    <location>
        <begin position="1"/>
        <end position="50"/>
    </location>
</feature>
<dbReference type="EMBL" id="JAWZYT010004885">
    <property type="protein sequence ID" value="KAK4292265.1"/>
    <property type="molecule type" value="Genomic_DNA"/>
</dbReference>
<dbReference type="InterPro" id="IPR036513">
    <property type="entry name" value="STAS_dom_sf"/>
</dbReference>
<dbReference type="SUPFAM" id="SSF52091">
    <property type="entry name" value="SpoIIaa-like"/>
    <property type="match status" value="1"/>
</dbReference>
<keyword evidence="2 6" id="KW-0812">Transmembrane</keyword>
<keyword evidence="9" id="KW-1185">Reference proteome</keyword>
<evidence type="ECO:0000256" key="1">
    <source>
        <dbReference type="ARBA" id="ARBA00004141"/>
    </source>
</evidence>
<feature type="transmembrane region" description="Helical" evidence="6">
    <location>
        <begin position="485"/>
        <end position="503"/>
    </location>
</feature>
<dbReference type="PROSITE" id="PS50801">
    <property type="entry name" value="STAS"/>
    <property type="match status" value="1"/>
</dbReference>
<dbReference type="InterPro" id="IPR002645">
    <property type="entry name" value="STAS_dom"/>
</dbReference>
<dbReference type="InterPro" id="IPR001902">
    <property type="entry name" value="SLC26A/SulP_fam"/>
</dbReference>
<evidence type="ECO:0000256" key="4">
    <source>
        <dbReference type="ARBA" id="ARBA00023136"/>
    </source>
</evidence>
<dbReference type="GO" id="GO:0016020">
    <property type="term" value="C:membrane"/>
    <property type="evidence" value="ECO:0007669"/>
    <property type="project" value="UniProtKB-SubCell"/>
</dbReference>
<dbReference type="GO" id="GO:0055085">
    <property type="term" value="P:transmembrane transport"/>
    <property type="evidence" value="ECO:0007669"/>
    <property type="project" value="InterPro"/>
</dbReference>
<dbReference type="AlphaFoldDB" id="A0AAE1TR17"/>
<sequence length="774" mass="83538">MRVPMTRDDFSRGPDSPQVQDKKKVHKIPVESGGGGMGSQSNVYGGGCEGGGPMSRDVHVNRPALTVTQRSTNYHYCPPHDLGMGERLRNKVRETCACSTPCLTSTLTSRLPILSWLPSYSPKTSLLGDVVAGVTVAIMHIPQGMAYALLAGLPPIVGLYMAFFPVLMYAFLGTSRHCSIGTFAVVCLMTGKVVGDLATSPDEAQPPATTDALLHNATNITTYTPIQVAAVVALMNGIVQIVLGSLQLGSLCVFLSDMLVSGFTTGAAVHVLTSQIKYLFGIQVVRYSGPFKIIYTYRDIIKQIMFSNPAAMVISGLTIGTISFNNEVLKPYFRTKTKIPIPIELMVVIVGTVASYFGQLNDNFDIRIVGVIPTGIPTPTPPPVELMPVVLMDATIISIVAYTVSFSMSKIFAKRHNYNVDATQELYALGASNVFGSFFGCAPIAASLSRSLIQEAVGGVTQITSFICCSLILLVLLFVGPVFETLPNCVLSSIIVVALKGMFMQVKELAKIWSMSRVDAIIWIVSFLGVVVIDIDYGLALGIIASLLVLLCRTQQPKAACLGHVPNTDLYLDVNKYSSAEEVAAVSIFQFGGPLHFANTEYFRTQLTTLTGLTPSKIASNRELLQKHQLSAPDLTNQSNKESNGSSKSDISDTSTKSASKIIQLFRSRNNNKGEKDAKHVTISLPEVKYLVIEMSSISYLDSSGCNLLTQLYKEYKAAGIVLCLAGPSEIVLDTLEDCHALNEIPGEHIFHSTHDAVTLLTSPPHINNSCTRL</sequence>
<organism evidence="8 9">
    <name type="scientific">Petrolisthes manimaculis</name>
    <dbReference type="NCBI Taxonomy" id="1843537"/>
    <lineage>
        <taxon>Eukaryota</taxon>
        <taxon>Metazoa</taxon>
        <taxon>Ecdysozoa</taxon>
        <taxon>Arthropoda</taxon>
        <taxon>Crustacea</taxon>
        <taxon>Multicrustacea</taxon>
        <taxon>Malacostraca</taxon>
        <taxon>Eumalacostraca</taxon>
        <taxon>Eucarida</taxon>
        <taxon>Decapoda</taxon>
        <taxon>Pleocyemata</taxon>
        <taxon>Anomura</taxon>
        <taxon>Galatheoidea</taxon>
        <taxon>Porcellanidae</taxon>
        <taxon>Petrolisthes</taxon>
    </lineage>
</organism>